<dbReference type="InterPro" id="IPR021327">
    <property type="entry name" value="DUF2934"/>
</dbReference>
<accession>A0A8E6B4F2</accession>
<dbReference type="RefSeq" id="WP_213494207.1">
    <property type="nucleotide sequence ID" value="NZ_CP074694.1"/>
</dbReference>
<protein>
    <submittedName>
        <fullName evidence="1">DUF2934 domain-containing protein</fullName>
    </submittedName>
</protein>
<dbReference type="EMBL" id="CP074694">
    <property type="protein sequence ID" value="QVL30333.1"/>
    <property type="molecule type" value="Genomic_DNA"/>
</dbReference>
<dbReference type="KEGG" id="tsph:KIH39_15890"/>
<dbReference type="AlphaFoldDB" id="A0A8E6B4F2"/>
<gene>
    <name evidence="1" type="ORF">KIH39_15890</name>
</gene>
<name>A0A8E6B4F2_9BACT</name>
<dbReference type="Pfam" id="PF11154">
    <property type="entry name" value="DUF2934"/>
    <property type="match status" value="1"/>
</dbReference>
<evidence type="ECO:0000313" key="1">
    <source>
        <dbReference type="EMBL" id="QVL30333.1"/>
    </source>
</evidence>
<proteinExistence type="predicted"/>
<organism evidence="1 2">
    <name type="scientific">Telmatocola sphagniphila</name>
    <dbReference type="NCBI Taxonomy" id="1123043"/>
    <lineage>
        <taxon>Bacteria</taxon>
        <taxon>Pseudomonadati</taxon>
        <taxon>Planctomycetota</taxon>
        <taxon>Planctomycetia</taxon>
        <taxon>Gemmatales</taxon>
        <taxon>Gemmataceae</taxon>
    </lineage>
</organism>
<dbReference type="Proteomes" id="UP000676194">
    <property type="component" value="Chromosome"/>
</dbReference>
<evidence type="ECO:0000313" key="2">
    <source>
        <dbReference type="Proteomes" id="UP000676194"/>
    </source>
</evidence>
<sequence length="97" mass="10945">MALLHYADALASDETSGDMAEMCKRIFGSSKKHISSKQLLASMPHKEDICLDAYFTWDRRGRTLGHDLDDWLSAERALMVQVWDRLGLDNDSSNTAL</sequence>
<keyword evidence="2" id="KW-1185">Reference proteome</keyword>
<reference evidence="1" key="1">
    <citation type="submission" date="2021-05" db="EMBL/GenBank/DDBJ databases">
        <title>Complete genome sequence of the cellulolytic planctomycete Telmatocola sphagniphila SP2T and characterization of the first cellulase from planctomycetes.</title>
        <authorList>
            <person name="Rakitin A.L."/>
            <person name="Beletsky A.V."/>
            <person name="Naumoff D.G."/>
            <person name="Kulichevskaya I.S."/>
            <person name="Mardanov A.V."/>
            <person name="Ravin N.V."/>
            <person name="Dedysh S.N."/>
        </authorList>
    </citation>
    <scope>NUCLEOTIDE SEQUENCE</scope>
    <source>
        <strain evidence="1">SP2T</strain>
    </source>
</reference>